<comment type="similarity">
    <text evidence="1">Belongs to the serpin family.</text>
</comment>
<dbReference type="CDD" id="cd19588">
    <property type="entry name" value="serpin_miropin-like"/>
    <property type="match status" value="1"/>
</dbReference>
<dbReference type="Gene3D" id="3.30.497.10">
    <property type="entry name" value="Antithrombin, subunit I, domain 2"/>
    <property type="match status" value="1"/>
</dbReference>
<evidence type="ECO:0000259" key="2">
    <source>
        <dbReference type="SMART" id="SM00093"/>
    </source>
</evidence>
<feature type="domain" description="Serpin" evidence="2">
    <location>
        <begin position="50"/>
        <end position="407"/>
    </location>
</feature>
<evidence type="ECO:0000256" key="1">
    <source>
        <dbReference type="RuleBase" id="RU000411"/>
    </source>
</evidence>
<dbReference type="AlphaFoldDB" id="A0A5S5D933"/>
<evidence type="ECO:0000313" key="3">
    <source>
        <dbReference type="EMBL" id="TYP91838.1"/>
    </source>
</evidence>
<dbReference type="InterPro" id="IPR036186">
    <property type="entry name" value="Serpin_sf"/>
</dbReference>
<dbReference type="SUPFAM" id="SSF56574">
    <property type="entry name" value="Serpins"/>
    <property type="match status" value="1"/>
</dbReference>
<dbReference type="InterPro" id="IPR023796">
    <property type="entry name" value="Serpin_dom"/>
</dbReference>
<dbReference type="GO" id="GO:0004867">
    <property type="term" value="F:serine-type endopeptidase inhibitor activity"/>
    <property type="evidence" value="ECO:0007669"/>
    <property type="project" value="InterPro"/>
</dbReference>
<gene>
    <name evidence="3" type="ORF">BC792_11885</name>
</gene>
<proteinExistence type="inferred from homology"/>
<organism evidence="3 4">
    <name type="scientific">Sphingobacterium allocomposti</name>
    <dbReference type="NCBI Taxonomy" id="415956"/>
    <lineage>
        <taxon>Bacteria</taxon>
        <taxon>Pseudomonadati</taxon>
        <taxon>Bacteroidota</taxon>
        <taxon>Sphingobacteriia</taxon>
        <taxon>Sphingobacteriales</taxon>
        <taxon>Sphingobacteriaceae</taxon>
        <taxon>Sphingobacterium</taxon>
    </lineage>
</organism>
<dbReference type="OrthoDB" id="9764871at2"/>
<dbReference type="Proteomes" id="UP000325105">
    <property type="component" value="Unassembled WGS sequence"/>
</dbReference>
<dbReference type="Gene3D" id="2.30.39.10">
    <property type="entry name" value="Alpha-1-antitrypsin, domain 1"/>
    <property type="match status" value="1"/>
</dbReference>
<dbReference type="PANTHER" id="PTHR11461">
    <property type="entry name" value="SERINE PROTEASE INHIBITOR, SERPIN"/>
    <property type="match status" value="1"/>
</dbReference>
<dbReference type="GO" id="GO:0005615">
    <property type="term" value="C:extracellular space"/>
    <property type="evidence" value="ECO:0007669"/>
    <property type="project" value="InterPro"/>
</dbReference>
<dbReference type="PROSITE" id="PS00284">
    <property type="entry name" value="SERPIN"/>
    <property type="match status" value="1"/>
</dbReference>
<evidence type="ECO:0000313" key="4">
    <source>
        <dbReference type="Proteomes" id="UP000325105"/>
    </source>
</evidence>
<dbReference type="PANTHER" id="PTHR11461:SF211">
    <property type="entry name" value="GH10112P-RELATED"/>
    <property type="match status" value="1"/>
</dbReference>
<reference evidence="3 4" key="1">
    <citation type="submission" date="2019-07" db="EMBL/GenBank/DDBJ databases">
        <title>Genomic Encyclopedia of Archaeal and Bacterial Type Strains, Phase II (KMG-II): from individual species to whole genera.</title>
        <authorList>
            <person name="Goeker M."/>
        </authorList>
    </citation>
    <scope>NUCLEOTIDE SEQUENCE [LARGE SCALE GENOMIC DNA]</scope>
    <source>
        <strain evidence="3 4">DSM 18850</strain>
    </source>
</reference>
<dbReference type="EMBL" id="VNHX01000018">
    <property type="protein sequence ID" value="TYP91838.1"/>
    <property type="molecule type" value="Genomic_DNA"/>
</dbReference>
<dbReference type="SMART" id="SM00093">
    <property type="entry name" value="SERPIN"/>
    <property type="match status" value="1"/>
</dbReference>
<dbReference type="PROSITE" id="PS51257">
    <property type="entry name" value="PROKAR_LIPOPROTEIN"/>
    <property type="match status" value="1"/>
</dbReference>
<dbReference type="Pfam" id="PF00079">
    <property type="entry name" value="Serpin"/>
    <property type="match status" value="1"/>
</dbReference>
<protein>
    <submittedName>
        <fullName evidence="3">Serpin B</fullName>
    </submittedName>
</protein>
<dbReference type="InterPro" id="IPR042185">
    <property type="entry name" value="Serpin_sf_2"/>
</dbReference>
<sequence length="415" mass="46222">MKNVILTAMLSTATFMSCEKGDNGNYIPGQELQLSDTDQQQIKRTNAFTANFFLEVTKDSHNGNNAFLSPFGISTAMAMVYNGAGGETKEAISKVFRFDQIGDAQLNTYYQTLIKGLPLVESQTELHIGNAIWHSQNVPVNPDFLKINEQFYDARVGKLDFSDPNAKDVVNNWVKEKTRSKIDKILESTSARDLAYLINAIYFKGMWEQKFDKKDTKKAAFHLPTGGTVQADFMHRRHSYGMLTMGPAGVLAIEIPYTNKRFSMLLIQPTDALGGNWSAVKLAEFIGALGSESAKFQPTLMNLYLPKFKFYYEQDLNDVLTQMGMGMAFQDDADFSNLSDKPAKISEVKHKAFIEVDEEGTEAAAVTSVGVEVTSTPPEVRFDRPFIFVIKENKSNLVLFIGKINNPVSGETAGR</sequence>
<accession>A0A5S5D933</accession>
<name>A0A5S5D933_9SPHI</name>
<dbReference type="InterPro" id="IPR000215">
    <property type="entry name" value="Serpin_fam"/>
</dbReference>
<dbReference type="InterPro" id="IPR023795">
    <property type="entry name" value="Serpin_CS"/>
</dbReference>
<keyword evidence="4" id="KW-1185">Reference proteome</keyword>
<dbReference type="InterPro" id="IPR042178">
    <property type="entry name" value="Serpin_sf_1"/>
</dbReference>
<dbReference type="RefSeq" id="WP_148909486.1">
    <property type="nucleotide sequence ID" value="NZ_VNHX01000018.1"/>
</dbReference>
<comment type="caution">
    <text evidence="3">The sequence shown here is derived from an EMBL/GenBank/DDBJ whole genome shotgun (WGS) entry which is preliminary data.</text>
</comment>